<evidence type="ECO:0000313" key="2">
    <source>
        <dbReference type="EMBL" id="KAF5839852.1"/>
    </source>
</evidence>
<organism evidence="2 3">
    <name type="scientific">Dunaliella salina</name>
    <name type="common">Green alga</name>
    <name type="synonym">Protococcus salinus</name>
    <dbReference type="NCBI Taxonomy" id="3046"/>
    <lineage>
        <taxon>Eukaryota</taxon>
        <taxon>Viridiplantae</taxon>
        <taxon>Chlorophyta</taxon>
        <taxon>core chlorophytes</taxon>
        <taxon>Chlorophyceae</taxon>
        <taxon>CS clade</taxon>
        <taxon>Chlamydomonadales</taxon>
        <taxon>Dunaliellaceae</taxon>
        <taxon>Dunaliella</taxon>
    </lineage>
</organism>
<feature type="coiled-coil region" evidence="1">
    <location>
        <begin position="43"/>
        <end position="99"/>
    </location>
</feature>
<sequence length="157" mass="17593">MHTQHLCMGLLHGKEEGEDVHCLNFSTMIERAGSDKGKLFKEKTDLQRQVGDLANAVDKLNREKVKLEQEMEAEEESIVNRLQRQLEGLLHNLRVIEQKLGAKGLNFEDLGIAPSELSMTETSQIYARTPSASSSLFRLNSDVRNSSELKRGGSRGL</sequence>
<dbReference type="Pfam" id="PF09755">
    <property type="entry name" value="DUF2046"/>
    <property type="match status" value="1"/>
</dbReference>
<name>A0ABQ7GZ27_DUNSA</name>
<reference evidence="2" key="1">
    <citation type="submission" date="2017-08" db="EMBL/GenBank/DDBJ databases">
        <authorList>
            <person name="Polle J.E."/>
            <person name="Barry K."/>
            <person name="Cushman J."/>
            <person name="Schmutz J."/>
            <person name="Tran D."/>
            <person name="Hathwaick L.T."/>
            <person name="Yim W.C."/>
            <person name="Jenkins J."/>
            <person name="Mckie-Krisberg Z.M."/>
            <person name="Prochnik S."/>
            <person name="Lindquist E."/>
            <person name="Dockter R.B."/>
            <person name="Adam C."/>
            <person name="Molina H."/>
            <person name="Bunkerborg J."/>
            <person name="Jin E."/>
            <person name="Buchheim M."/>
            <person name="Magnuson J."/>
        </authorList>
    </citation>
    <scope>NUCLEOTIDE SEQUENCE</scope>
    <source>
        <strain evidence="2">CCAP 19/18</strain>
    </source>
</reference>
<proteinExistence type="predicted"/>
<protein>
    <recommendedName>
        <fullName evidence="4">Encoded protein</fullName>
    </recommendedName>
</protein>
<keyword evidence="1" id="KW-0175">Coiled coil</keyword>
<dbReference type="InterPro" id="IPR019152">
    <property type="entry name" value="DUF2046"/>
</dbReference>
<dbReference type="Proteomes" id="UP000815325">
    <property type="component" value="Unassembled WGS sequence"/>
</dbReference>
<evidence type="ECO:0000313" key="3">
    <source>
        <dbReference type="Proteomes" id="UP000815325"/>
    </source>
</evidence>
<evidence type="ECO:0008006" key="4">
    <source>
        <dbReference type="Google" id="ProtNLM"/>
    </source>
</evidence>
<comment type="caution">
    <text evidence="2">The sequence shown here is derived from an EMBL/GenBank/DDBJ whole genome shotgun (WGS) entry which is preliminary data.</text>
</comment>
<keyword evidence="3" id="KW-1185">Reference proteome</keyword>
<accession>A0ABQ7GZ27</accession>
<dbReference type="EMBL" id="MU069530">
    <property type="protein sequence ID" value="KAF5839852.1"/>
    <property type="molecule type" value="Genomic_DNA"/>
</dbReference>
<evidence type="ECO:0000256" key="1">
    <source>
        <dbReference type="SAM" id="Coils"/>
    </source>
</evidence>
<gene>
    <name evidence="2" type="ORF">DUNSADRAFT_18395</name>
</gene>